<dbReference type="InterPro" id="IPR007078">
    <property type="entry name" value="Haem_export_protD_CcmD"/>
</dbReference>
<keyword evidence="7 12" id="KW-0997">Cell inner membrane</keyword>
<sequence>MNILQEFFHMGGYALYVWTAYGIAAIVLVGNIVQAQIRQRRITRQIQQEDKS</sequence>
<evidence type="ECO:0000256" key="8">
    <source>
        <dbReference type="ARBA" id="ARBA00022692"/>
    </source>
</evidence>
<protein>
    <recommendedName>
        <fullName evidence="4 12">Heme exporter protein D</fullName>
    </recommendedName>
</protein>
<feature type="transmembrane region" description="Helical" evidence="12">
    <location>
        <begin position="13"/>
        <end position="33"/>
    </location>
</feature>
<keyword evidence="10 12" id="KW-1133">Transmembrane helix</keyword>
<proteinExistence type="inferred from homology"/>
<evidence type="ECO:0000256" key="11">
    <source>
        <dbReference type="ARBA" id="ARBA00023136"/>
    </source>
</evidence>
<accession>A0A4P7C3S7</accession>
<dbReference type="Proteomes" id="UP000294325">
    <property type="component" value="Chromosome"/>
</dbReference>
<dbReference type="KEGG" id="nwr:E3U44_18920"/>
<dbReference type="GO" id="GO:0015886">
    <property type="term" value="P:heme transport"/>
    <property type="evidence" value="ECO:0007669"/>
    <property type="project" value="InterPro"/>
</dbReference>
<evidence type="ECO:0000256" key="10">
    <source>
        <dbReference type="ARBA" id="ARBA00022989"/>
    </source>
</evidence>
<dbReference type="NCBIfam" id="TIGR03141">
    <property type="entry name" value="cytochro_ccmD"/>
    <property type="match status" value="1"/>
</dbReference>
<dbReference type="AlphaFoldDB" id="A0A4P7C3S7"/>
<keyword evidence="6 12" id="KW-1003">Cell membrane</keyword>
<evidence type="ECO:0000313" key="14">
    <source>
        <dbReference type="Proteomes" id="UP000294325"/>
    </source>
</evidence>
<dbReference type="InterPro" id="IPR052075">
    <property type="entry name" value="Heme_exporter_D"/>
</dbReference>
<comment type="subcellular location">
    <subcellularLocation>
        <location evidence="2 12">Cell inner membrane</location>
        <topology evidence="2 12">Single-pass membrane protein</topology>
    </subcellularLocation>
</comment>
<evidence type="ECO:0000256" key="7">
    <source>
        <dbReference type="ARBA" id="ARBA00022519"/>
    </source>
</evidence>
<evidence type="ECO:0000313" key="13">
    <source>
        <dbReference type="EMBL" id="QBQ56337.1"/>
    </source>
</evidence>
<gene>
    <name evidence="13" type="primary">ccmD</name>
    <name evidence="13" type="ORF">E3U44_18920</name>
</gene>
<keyword evidence="14" id="KW-1185">Reference proteome</keyword>
<keyword evidence="8 12" id="KW-0812">Transmembrane</keyword>
<evidence type="ECO:0000256" key="1">
    <source>
        <dbReference type="ARBA" id="ARBA00002442"/>
    </source>
</evidence>
<dbReference type="GO" id="GO:0017004">
    <property type="term" value="P:cytochrome complex assembly"/>
    <property type="evidence" value="ECO:0007669"/>
    <property type="project" value="UniProtKB-KW"/>
</dbReference>
<evidence type="ECO:0000256" key="4">
    <source>
        <dbReference type="ARBA" id="ARBA00016461"/>
    </source>
</evidence>
<keyword evidence="11 12" id="KW-0472">Membrane</keyword>
<keyword evidence="9 12" id="KW-0201">Cytochrome c-type biogenesis</keyword>
<keyword evidence="5 12" id="KW-0813">Transport</keyword>
<dbReference type="PANTHER" id="PTHR37531">
    <property type="entry name" value="HEME EXPORTER PROTEIN D"/>
    <property type="match status" value="1"/>
</dbReference>
<evidence type="ECO:0000256" key="3">
    <source>
        <dbReference type="ARBA" id="ARBA00008741"/>
    </source>
</evidence>
<comment type="function">
    <text evidence="1 12">Required for the export of heme to the periplasm for the biogenesis of c-type cytochromes.</text>
</comment>
<evidence type="ECO:0000256" key="12">
    <source>
        <dbReference type="RuleBase" id="RU363101"/>
    </source>
</evidence>
<dbReference type="GO" id="GO:0005886">
    <property type="term" value="C:plasma membrane"/>
    <property type="evidence" value="ECO:0007669"/>
    <property type="project" value="UniProtKB-SubCell"/>
</dbReference>
<evidence type="ECO:0000256" key="6">
    <source>
        <dbReference type="ARBA" id="ARBA00022475"/>
    </source>
</evidence>
<dbReference type="PANTHER" id="PTHR37531:SF1">
    <property type="entry name" value="HEME EXPORTER PROTEIN D"/>
    <property type="match status" value="1"/>
</dbReference>
<dbReference type="OrthoDB" id="9815607at2"/>
<dbReference type="EMBL" id="CP038033">
    <property type="protein sequence ID" value="QBQ56337.1"/>
    <property type="molecule type" value="Genomic_DNA"/>
</dbReference>
<dbReference type="Pfam" id="PF04995">
    <property type="entry name" value="CcmD"/>
    <property type="match status" value="1"/>
</dbReference>
<evidence type="ECO:0000256" key="5">
    <source>
        <dbReference type="ARBA" id="ARBA00022448"/>
    </source>
</evidence>
<evidence type="ECO:0000256" key="2">
    <source>
        <dbReference type="ARBA" id="ARBA00004377"/>
    </source>
</evidence>
<name>A0A4P7C3S7_9GAMM</name>
<comment type="similarity">
    <text evidence="3 12">Belongs to the CcmD/CycX/HelD family.</text>
</comment>
<reference evidence="13 14" key="1">
    <citation type="submission" date="2019-03" db="EMBL/GenBank/DDBJ databases">
        <title>The genome sequence of Nitrosococcus wardiae strain D1FHST reveals the archetypal metabolic capacity of ammonia-oxidizing Gammaproteobacteria.</title>
        <authorList>
            <person name="Wang L."/>
            <person name="Lim C.K."/>
            <person name="Hanson T.E."/>
            <person name="Dang H."/>
            <person name="Klotz M.G."/>
        </authorList>
    </citation>
    <scope>NUCLEOTIDE SEQUENCE [LARGE SCALE GENOMIC DNA]</scope>
    <source>
        <strain evidence="13 14">D1FHS</strain>
    </source>
</reference>
<organism evidence="13 14">
    <name type="scientific">Nitrosococcus wardiae</name>
    <dbReference type="NCBI Taxonomy" id="1814290"/>
    <lineage>
        <taxon>Bacteria</taxon>
        <taxon>Pseudomonadati</taxon>
        <taxon>Pseudomonadota</taxon>
        <taxon>Gammaproteobacteria</taxon>
        <taxon>Chromatiales</taxon>
        <taxon>Chromatiaceae</taxon>
        <taxon>Nitrosococcus</taxon>
    </lineage>
</organism>
<evidence type="ECO:0000256" key="9">
    <source>
        <dbReference type="ARBA" id="ARBA00022748"/>
    </source>
</evidence>
<dbReference type="GO" id="GO:1903607">
    <property type="term" value="P:cytochrome c biosynthetic process"/>
    <property type="evidence" value="ECO:0007669"/>
    <property type="project" value="TreeGrafter"/>
</dbReference>